<organism evidence="1 2">
    <name type="scientific">Olea europaea subsp. europaea</name>
    <dbReference type="NCBI Taxonomy" id="158383"/>
    <lineage>
        <taxon>Eukaryota</taxon>
        <taxon>Viridiplantae</taxon>
        <taxon>Streptophyta</taxon>
        <taxon>Embryophyta</taxon>
        <taxon>Tracheophyta</taxon>
        <taxon>Spermatophyta</taxon>
        <taxon>Magnoliopsida</taxon>
        <taxon>eudicotyledons</taxon>
        <taxon>Gunneridae</taxon>
        <taxon>Pentapetalae</taxon>
        <taxon>asterids</taxon>
        <taxon>lamiids</taxon>
        <taxon>Lamiales</taxon>
        <taxon>Oleaceae</taxon>
        <taxon>Oleeae</taxon>
        <taxon>Olea</taxon>
    </lineage>
</organism>
<dbReference type="Gramene" id="OE9A005873T1">
    <property type="protein sequence ID" value="OE9A005873C1"/>
    <property type="gene ID" value="OE9A005873"/>
</dbReference>
<dbReference type="OrthoDB" id="1908589at2759"/>
<dbReference type="Proteomes" id="UP000594638">
    <property type="component" value="Unassembled WGS sequence"/>
</dbReference>
<reference evidence="1 2" key="1">
    <citation type="submission" date="2019-12" db="EMBL/GenBank/DDBJ databases">
        <authorList>
            <person name="Alioto T."/>
            <person name="Alioto T."/>
            <person name="Gomez Garrido J."/>
        </authorList>
    </citation>
    <scope>NUCLEOTIDE SEQUENCE [LARGE SCALE GENOMIC DNA]</scope>
</reference>
<comment type="caution">
    <text evidence="1">The sequence shown here is derived from an EMBL/GenBank/DDBJ whole genome shotgun (WGS) entry which is preliminary data.</text>
</comment>
<proteinExistence type="predicted"/>
<name>A0A8S0PNM4_OLEEU</name>
<gene>
    <name evidence="1" type="ORF">OLEA9_A005873</name>
</gene>
<dbReference type="AlphaFoldDB" id="A0A8S0PNM4"/>
<accession>A0A8S0PNM4</accession>
<evidence type="ECO:0000313" key="2">
    <source>
        <dbReference type="Proteomes" id="UP000594638"/>
    </source>
</evidence>
<keyword evidence="2" id="KW-1185">Reference proteome</keyword>
<dbReference type="EMBL" id="CACTIH010000164">
    <property type="protein sequence ID" value="CAA2955846.1"/>
    <property type="molecule type" value="Genomic_DNA"/>
</dbReference>
<sequence>MGNSISFGEHDISSCIRLGRGRNNRFFKVERPESTGTPLLNPVRTGTLPAAAVPPPVGAEAEPAAAVKRIKVVITKQQLQELLSKKISVEAVILGIDGSCNSDDSRTSWKPILKSIPEENELC</sequence>
<evidence type="ECO:0000313" key="1">
    <source>
        <dbReference type="EMBL" id="CAA2955846.1"/>
    </source>
</evidence>
<protein>
    <submittedName>
        <fullName evidence="1">Uncharacterized protein</fullName>
    </submittedName>
</protein>